<dbReference type="SUPFAM" id="SSF52402">
    <property type="entry name" value="Adenine nucleotide alpha hydrolases-like"/>
    <property type="match status" value="2"/>
</dbReference>
<dbReference type="AlphaFoldDB" id="A0A1Q5PH15"/>
<feature type="domain" description="UspA" evidence="2">
    <location>
        <begin position="8"/>
        <end position="137"/>
    </location>
</feature>
<dbReference type="STRING" id="1797110.A3841_10790"/>
<sequence>MTTATPLKHLLVPVQFNAGSENLVHYAGSLARALGVELVLLYTSGTTTLTFTQQSSAIHALRAFSEHYLAKHYDDSLKGFDCVVRPGSLHESIKAVVQDYAIDLVLMRVLPLTEADAPDTDHAAAIMELLDVPVMVLPEGKDYHKLKHLVFATDFTDQDPKVLQRIHNFARQAGARLSLVQVYSLADQPRLSAINQAMRDVEAQLNSSKVRVRMLEEEDVLEGISDFAEREGADMLIMATQDSYLMQRLFSNAYLKTMAYHTQIPLLTYRQHKRKPCSGCCANCRSRQNQLPQLFNLVTGDLH</sequence>
<dbReference type="Gene3D" id="3.40.50.12370">
    <property type="match status" value="1"/>
</dbReference>
<protein>
    <submittedName>
        <fullName evidence="3">Universal stress protein</fullName>
    </submittedName>
</protein>
<accession>A0A1Q5PH15</accession>
<evidence type="ECO:0000313" key="3">
    <source>
        <dbReference type="EMBL" id="OKL41527.1"/>
    </source>
</evidence>
<dbReference type="PANTHER" id="PTHR46268:SF15">
    <property type="entry name" value="UNIVERSAL STRESS PROTEIN HP_0031"/>
    <property type="match status" value="1"/>
</dbReference>
<comment type="similarity">
    <text evidence="1">Belongs to the universal stress protein A family.</text>
</comment>
<reference evidence="3 4" key="1">
    <citation type="submission" date="2016-03" db="EMBL/GenBank/DDBJ databases">
        <title>Genome sequence of Pontibacter sp. nov., of the family cytophagaceae, isolated from marine sediment of the Yellow Sea, China.</title>
        <authorList>
            <person name="Zhang G."/>
            <person name="Zhang R."/>
        </authorList>
    </citation>
    <scope>NUCLEOTIDE SEQUENCE [LARGE SCALE GENOMIC DNA]</scope>
    <source>
        <strain evidence="3 4">S10-8</strain>
    </source>
</reference>
<dbReference type="PANTHER" id="PTHR46268">
    <property type="entry name" value="STRESS RESPONSE PROTEIN NHAX"/>
    <property type="match status" value="1"/>
</dbReference>
<evidence type="ECO:0000259" key="2">
    <source>
        <dbReference type="Pfam" id="PF00582"/>
    </source>
</evidence>
<dbReference type="EMBL" id="LVWA01000003">
    <property type="protein sequence ID" value="OKL41527.1"/>
    <property type="molecule type" value="Genomic_DNA"/>
</dbReference>
<evidence type="ECO:0000256" key="1">
    <source>
        <dbReference type="ARBA" id="ARBA00008791"/>
    </source>
</evidence>
<dbReference type="RefSeq" id="WP_073850937.1">
    <property type="nucleotide sequence ID" value="NZ_LVWA01000003.1"/>
</dbReference>
<feature type="domain" description="UspA" evidence="2">
    <location>
        <begin position="147"/>
        <end position="269"/>
    </location>
</feature>
<keyword evidence="4" id="KW-1185">Reference proteome</keyword>
<dbReference type="OrthoDB" id="936242at2"/>
<comment type="caution">
    <text evidence="3">The sequence shown here is derived from an EMBL/GenBank/DDBJ whole genome shotgun (WGS) entry which is preliminary data.</text>
</comment>
<dbReference type="Pfam" id="PF00582">
    <property type="entry name" value="Usp"/>
    <property type="match status" value="2"/>
</dbReference>
<dbReference type="Proteomes" id="UP000186551">
    <property type="component" value="Unassembled WGS sequence"/>
</dbReference>
<name>A0A1Q5PH15_9BACT</name>
<dbReference type="InterPro" id="IPR006016">
    <property type="entry name" value="UspA"/>
</dbReference>
<evidence type="ECO:0000313" key="4">
    <source>
        <dbReference type="Proteomes" id="UP000186551"/>
    </source>
</evidence>
<organism evidence="3 4">
    <name type="scientific">Pontibacter flavimaris</name>
    <dbReference type="NCBI Taxonomy" id="1797110"/>
    <lineage>
        <taxon>Bacteria</taxon>
        <taxon>Pseudomonadati</taxon>
        <taxon>Bacteroidota</taxon>
        <taxon>Cytophagia</taxon>
        <taxon>Cytophagales</taxon>
        <taxon>Hymenobacteraceae</taxon>
        <taxon>Pontibacter</taxon>
    </lineage>
</organism>
<proteinExistence type="inferred from homology"/>
<gene>
    <name evidence="3" type="ORF">A3841_10790</name>
</gene>
<dbReference type="CDD" id="cd00293">
    <property type="entry name" value="USP-like"/>
    <property type="match status" value="1"/>
</dbReference>